<evidence type="ECO:0000313" key="8">
    <source>
        <dbReference type="EMBL" id="EYF06923.1"/>
    </source>
</evidence>
<feature type="transmembrane region" description="Helical" evidence="7">
    <location>
        <begin position="12"/>
        <end position="33"/>
    </location>
</feature>
<keyword evidence="2" id="KW-1003">Cell membrane</keyword>
<evidence type="ECO:0000313" key="9">
    <source>
        <dbReference type="Proteomes" id="UP000019678"/>
    </source>
</evidence>
<dbReference type="InterPro" id="IPR011743">
    <property type="entry name" value="Caa3_sub_IV"/>
</dbReference>
<keyword evidence="4 7" id="KW-1133">Transmembrane helix</keyword>
<evidence type="ECO:0000256" key="6">
    <source>
        <dbReference type="SAM" id="MobiDB-lite"/>
    </source>
</evidence>
<dbReference type="RefSeq" id="WP_052374582.1">
    <property type="nucleotide sequence ID" value="NZ_ASRX01000013.1"/>
</dbReference>
<sequence length="127" mass="13573">MNHKHGSTRRYVTVYLALVGLTALSFGLSWLHLGTVDTVIALLIAVVKSTLVVLFFMHLLEHRTVSGLVLGCTVFFIALLTSLMAADVATRINSTPAPFVITGESEGGSESARESVRSRAGESAGKR</sequence>
<feature type="transmembrane region" description="Helical" evidence="7">
    <location>
        <begin position="39"/>
        <end position="60"/>
    </location>
</feature>
<keyword evidence="9" id="KW-1185">Reference proteome</keyword>
<dbReference type="GO" id="GO:0005886">
    <property type="term" value="C:plasma membrane"/>
    <property type="evidence" value="ECO:0007669"/>
    <property type="project" value="UniProtKB-SubCell"/>
</dbReference>
<name>A0A017TCB2_9BACT</name>
<dbReference type="eggNOG" id="ENOG50339NS">
    <property type="taxonomic scope" value="Bacteria"/>
</dbReference>
<dbReference type="OrthoDB" id="5522364at2"/>
<dbReference type="Proteomes" id="UP000019678">
    <property type="component" value="Unassembled WGS sequence"/>
</dbReference>
<dbReference type="NCBIfam" id="TIGR02229">
    <property type="entry name" value="caa3_sub_IV"/>
    <property type="match status" value="1"/>
</dbReference>
<evidence type="ECO:0000256" key="1">
    <source>
        <dbReference type="ARBA" id="ARBA00004651"/>
    </source>
</evidence>
<comment type="caution">
    <text evidence="8">The sequence shown here is derived from an EMBL/GenBank/DDBJ whole genome shotgun (WGS) entry which is preliminary data.</text>
</comment>
<comment type="subcellular location">
    <subcellularLocation>
        <location evidence="1">Cell membrane</location>
        <topology evidence="1">Multi-pass membrane protein</topology>
    </subcellularLocation>
</comment>
<dbReference type="STRING" id="1192034.CAP_1181"/>
<keyword evidence="3 7" id="KW-0812">Transmembrane</keyword>
<feature type="compositionally biased region" description="Basic and acidic residues" evidence="6">
    <location>
        <begin position="111"/>
        <end position="127"/>
    </location>
</feature>
<organism evidence="8 9">
    <name type="scientific">Chondromyces apiculatus DSM 436</name>
    <dbReference type="NCBI Taxonomy" id="1192034"/>
    <lineage>
        <taxon>Bacteria</taxon>
        <taxon>Pseudomonadati</taxon>
        <taxon>Myxococcota</taxon>
        <taxon>Polyangia</taxon>
        <taxon>Polyangiales</taxon>
        <taxon>Polyangiaceae</taxon>
        <taxon>Chondromyces</taxon>
    </lineage>
</organism>
<feature type="region of interest" description="Disordered" evidence="6">
    <location>
        <begin position="98"/>
        <end position="127"/>
    </location>
</feature>
<evidence type="ECO:0000256" key="3">
    <source>
        <dbReference type="ARBA" id="ARBA00022692"/>
    </source>
</evidence>
<gene>
    <name evidence="8" type="ORF">CAP_1181</name>
</gene>
<evidence type="ECO:0000256" key="5">
    <source>
        <dbReference type="ARBA" id="ARBA00023136"/>
    </source>
</evidence>
<dbReference type="AlphaFoldDB" id="A0A017TCB2"/>
<proteinExistence type="predicted"/>
<evidence type="ECO:0000256" key="7">
    <source>
        <dbReference type="SAM" id="Phobius"/>
    </source>
</evidence>
<feature type="transmembrane region" description="Helical" evidence="7">
    <location>
        <begin position="67"/>
        <end position="86"/>
    </location>
</feature>
<protein>
    <submittedName>
        <fullName evidence="8">Cytochrome c oxidase polypeptide IV</fullName>
    </submittedName>
</protein>
<evidence type="ECO:0000256" key="4">
    <source>
        <dbReference type="ARBA" id="ARBA00022989"/>
    </source>
</evidence>
<evidence type="ECO:0000256" key="2">
    <source>
        <dbReference type="ARBA" id="ARBA00022475"/>
    </source>
</evidence>
<reference evidence="8 9" key="1">
    <citation type="submission" date="2013-05" db="EMBL/GenBank/DDBJ databases">
        <title>Genome assembly of Chondromyces apiculatus DSM 436.</title>
        <authorList>
            <person name="Sharma G."/>
            <person name="Khatri I."/>
            <person name="Kaur C."/>
            <person name="Mayilraj S."/>
            <person name="Subramanian S."/>
        </authorList>
    </citation>
    <scope>NUCLEOTIDE SEQUENCE [LARGE SCALE GENOMIC DNA]</scope>
    <source>
        <strain evidence="8 9">DSM 436</strain>
    </source>
</reference>
<keyword evidence="5 7" id="KW-0472">Membrane</keyword>
<dbReference type="InterPro" id="IPR005171">
    <property type="entry name" value="Cyt_c_oxidase_su4_prok"/>
</dbReference>
<dbReference type="Pfam" id="PF03626">
    <property type="entry name" value="COX4_pro"/>
    <property type="match status" value="1"/>
</dbReference>
<dbReference type="EMBL" id="ASRX01000013">
    <property type="protein sequence ID" value="EYF06923.1"/>
    <property type="molecule type" value="Genomic_DNA"/>
</dbReference>
<accession>A0A017TCB2</accession>